<dbReference type="PANTHER" id="PTHR11731:SF193">
    <property type="entry name" value="DIPEPTIDYL PEPTIDASE 9"/>
    <property type="match status" value="1"/>
</dbReference>
<organism evidence="7 8">
    <name type="scientific">Thermoflexibacter ruber</name>
    <dbReference type="NCBI Taxonomy" id="1003"/>
    <lineage>
        <taxon>Bacteria</taxon>
        <taxon>Pseudomonadati</taxon>
        <taxon>Bacteroidota</taxon>
        <taxon>Cytophagia</taxon>
        <taxon>Cytophagales</taxon>
        <taxon>Thermoflexibacteraceae</taxon>
        <taxon>Thermoflexibacter</taxon>
    </lineage>
</organism>
<dbReference type="STRING" id="1003.SAMN04488541_100766"/>
<evidence type="ECO:0000256" key="3">
    <source>
        <dbReference type="ARBA" id="ARBA00023180"/>
    </source>
</evidence>
<dbReference type="PANTHER" id="PTHR11731">
    <property type="entry name" value="PROTEASE FAMILY S9B,C DIPEPTIDYL-PEPTIDASE IV-RELATED"/>
    <property type="match status" value="1"/>
</dbReference>
<dbReference type="Pfam" id="PF00326">
    <property type="entry name" value="Peptidase_S9"/>
    <property type="match status" value="1"/>
</dbReference>
<dbReference type="Proteomes" id="UP000199513">
    <property type="component" value="Unassembled WGS sequence"/>
</dbReference>
<sequence length="725" mass="83215">MKRRFLLIQLLCLLLLADHLFAQKKITLSDIFERGTFRAQSVAGVNWMNDGKFYSAQEGNDIVKYDVTTGQKVATIVSGADLAPAIDFIAYEFSADEKQILFMTSFESIYRRSFKANYYVYDLATKQLKQLSKGGKQSYATFSPDGSKVAFCRDNNLFFVDLQSNKETQITTDGKWNFIINGSADWVYEEEFSFAKAFFWSPDGQKIAFYTFDESKVKEYNMQMWKNGKLYPEDYKFKYPKAGEANSEITISIYDLKSEKSVKVDIGTEKDIYIPRIKWTNDSNVLAVLRMNRLQNKMEILHTDAGTGATKAILTEESPQYLEADFFDDVVYLKDGKHFIYSSEKDGFKHLYLYELTGKLVRQITTGKWEVVNFLGIDEKPKVPVLYYTSTEISPLERHFYSIDIQGKNKKKLSTEKGTNTPNLSRDFKYYMLYHSNAQSPLRITLWETSKNTLIKELKNNSHLLEKYKEYGISTKEFFQFKTPDGTELNGYMLKPSNFDASRKYPVLMFVYGGPGSQQVADNWSAVSWFNLLNQEGYIVACVDNRGTGFRGADFKKVTYANLGKYEVQDQIDAAKYLGSLPYIDKDRIGIYGHSYGGYMSTLCLLLGADVFKAAIAGAPVTNWRYYDTIYTERYLKRPQDNPDGYDQYSPVYHASKLKGAYLIMHGTGDDNVHFQNAVALQEALIRSGKQFQSFYYPDRNHGIGGNNATMHRHQLMTDFILKNL</sequence>
<keyword evidence="2" id="KW-0378">Hydrolase</keyword>
<feature type="signal peptide" evidence="4">
    <location>
        <begin position="1"/>
        <end position="22"/>
    </location>
</feature>
<dbReference type="Pfam" id="PF00930">
    <property type="entry name" value="DPPIV_N"/>
    <property type="match status" value="1"/>
</dbReference>
<evidence type="ECO:0000256" key="1">
    <source>
        <dbReference type="ARBA" id="ARBA00022670"/>
    </source>
</evidence>
<feature type="chain" id="PRO_5011790184" evidence="4">
    <location>
        <begin position="23"/>
        <end position="725"/>
    </location>
</feature>
<dbReference type="FunFam" id="3.40.50.1820:FF:000003">
    <property type="entry name" value="Dipeptidyl peptidase 4"/>
    <property type="match status" value="1"/>
</dbReference>
<evidence type="ECO:0000256" key="2">
    <source>
        <dbReference type="ARBA" id="ARBA00022801"/>
    </source>
</evidence>
<evidence type="ECO:0000313" key="7">
    <source>
        <dbReference type="EMBL" id="SFE81291.1"/>
    </source>
</evidence>
<dbReference type="SUPFAM" id="SSF82171">
    <property type="entry name" value="DPP6 N-terminal domain-like"/>
    <property type="match status" value="1"/>
</dbReference>
<keyword evidence="3" id="KW-0325">Glycoprotein</keyword>
<accession>A0A1I2DLZ0</accession>
<keyword evidence="4" id="KW-0732">Signal</keyword>
<dbReference type="OrthoDB" id="9812921at2"/>
<dbReference type="Gene3D" id="3.40.50.1820">
    <property type="entry name" value="alpha/beta hydrolase"/>
    <property type="match status" value="1"/>
</dbReference>
<evidence type="ECO:0000259" key="5">
    <source>
        <dbReference type="Pfam" id="PF00326"/>
    </source>
</evidence>
<dbReference type="Gene3D" id="2.140.10.30">
    <property type="entry name" value="Dipeptidylpeptidase IV, N-terminal domain"/>
    <property type="match status" value="1"/>
</dbReference>
<dbReference type="AlphaFoldDB" id="A0A1I2DLZ0"/>
<dbReference type="InterPro" id="IPR002471">
    <property type="entry name" value="Pept_S9_AS"/>
</dbReference>
<protein>
    <submittedName>
        <fullName evidence="7">Dipeptidyl-peptidase-4</fullName>
    </submittedName>
</protein>
<name>A0A1I2DLZ0_9BACT</name>
<dbReference type="EMBL" id="FONY01000007">
    <property type="protein sequence ID" value="SFE81291.1"/>
    <property type="molecule type" value="Genomic_DNA"/>
</dbReference>
<dbReference type="GO" id="GO:0004252">
    <property type="term" value="F:serine-type endopeptidase activity"/>
    <property type="evidence" value="ECO:0007669"/>
    <property type="project" value="InterPro"/>
</dbReference>
<dbReference type="InterPro" id="IPR002469">
    <property type="entry name" value="Peptidase_S9B_N"/>
</dbReference>
<dbReference type="GO" id="GO:0008239">
    <property type="term" value="F:dipeptidyl-peptidase activity"/>
    <property type="evidence" value="ECO:0007669"/>
    <property type="project" value="TreeGrafter"/>
</dbReference>
<dbReference type="InterPro" id="IPR050278">
    <property type="entry name" value="Serine_Prot_S9B/DPPIV"/>
</dbReference>
<dbReference type="PROSITE" id="PS00708">
    <property type="entry name" value="PRO_ENDOPEP_SER"/>
    <property type="match status" value="1"/>
</dbReference>
<keyword evidence="8" id="KW-1185">Reference proteome</keyword>
<proteinExistence type="predicted"/>
<gene>
    <name evidence="7" type="ORF">SAMN04488541_100766</name>
</gene>
<evidence type="ECO:0000259" key="6">
    <source>
        <dbReference type="Pfam" id="PF00930"/>
    </source>
</evidence>
<dbReference type="InterPro" id="IPR001375">
    <property type="entry name" value="Peptidase_S9_cat"/>
</dbReference>
<reference evidence="7 8" key="1">
    <citation type="submission" date="2016-10" db="EMBL/GenBank/DDBJ databases">
        <authorList>
            <person name="de Groot N.N."/>
        </authorList>
    </citation>
    <scope>NUCLEOTIDE SEQUENCE [LARGE SCALE GENOMIC DNA]</scope>
    <source>
        <strain>GEY</strain>
        <strain evidence="8">DSM 9560</strain>
    </source>
</reference>
<keyword evidence="1" id="KW-0645">Protease</keyword>
<feature type="domain" description="Peptidase S9 prolyl oligopeptidase catalytic" evidence="5">
    <location>
        <begin position="530"/>
        <end position="725"/>
    </location>
</feature>
<dbReference type="SUPFAM" id="SSF53474">
    <property type="entry name" value="alpha/beta-Hydrolases"/>
    <property type="match status" value="1"/>
</dbReference>
<dbReference type="GO" id="GO:0006508">
    <property type="term" value="P:proteolysis"/>
    <property type="evidence" value="ECO:0007669"/>
    <property type="project" value="UniProtKB-KW"/>
</dbReference>
<evidence type="ECO:0000256" key="4">
    <source>
        <dbReference type="SAM" id="SignalP"/>
    </source>
</evidence>
<evidence type="ECO:0000313" key="8">
    <source>
        <dbReference type="Proteomes" id="UP000199513"/>
    </source>
</evidence>
<dbReference type="InterPro" id="IPR029058">
    <property type="entry name" value="AB_hydrolase_fold"/>
</dbReference>
<dbReference type="RefSeq" id="WP_091541445.1">
    <property type="nucleotide sequence ID" value="NZ_FONY01000007.1"/>
</dbReference>
<feature type="domain" description="Dipeptidylpeptidase IV N-terminal" evidence="6">
    <location>
        <begin position="94"/>
        <end position="441"/>
    </location>
</feature>